<dbReference type="PANTHER" id="PTHR46060:SF1">
    <property type="entry name" value="MARINER MOS1 TRANSPOSASE-LIKE PROTEIN"/>
    <property type="match status" value="1"/>
</dbReference>
<dbReference type="PANTHER" id="PTHR46060">
    <property type="entry name" value="MARINER MOS1 TRANSPOSASE-LIKE PROTEIN"/>
    <property type="match status" value="1"/>
</dbReference>
<dbReference type="Gene3D" id="1.10.10.1450">
    <property type="match status" value="1"/>
</dbReference>
<proteinExistence type="predicted"/>
<dbReference type="EnsemblMetazoa" id="CJA16453a.1">
    <property type="protein sequence ID" value="CJA16453a.1"/>
    <property type="gene ID" value="WBGene00135658"/>
</dbReference>
<dbReference type="Pfam" id="PF17906">
    <property type="entry name" value="HTH_48"/>
    <property type="match status" value="1"/>
</dbReference>
<sequence>MGDCEISLENYVEMMVNSQNDQALLLQQFQLFDGIFHKATFASKWVAEALQAISSLLPKNDHQIFMDQVTHRFRSSTEKNIAQIENKYFLAYLQNERSEAFTEVSALNVSKRMSRQLSFAYINKNPSPTKSHNRKPTLLAITSTFPNCLSLSQTPWTISVLTQITLRHVILFLFLSNLKVPETHRRLVQVYKAEAPHENTIRIWFGKFENNDFFLNDASHSGLSVWWSVHGVHHWELLDEGKTITAEYYSAQLQKIRTQLDLSPLKCHRVHYIDDNAKTTCGENNKTAWAQIPQCVLTNLPRRCQAGIDSRGFAD</sequence>
<dbReference type="InterPro" id="IPR052709">
    <property type="entry name" value="Transposase-MT_Hybrid"/>
</dbReference>
<feature type="domain" description="Mos1 transposase HTH" evidence="1">
    <location>
        <begin position="164"/>
        <end position="212"/>
    </location>
</feature>
<dbReference type="InterPro" id="IPR041426">
    <property type="entry name" value="Mos1_HTH"/>
</dbReference>
<dbReference type="Pfam" id="PF01359">
    <property type="entry name" value="Transposase_1"/>
    <property type="match status" value="1"/>
</dbReference>
<reference evidence="2" key="2">
    <citation type="submission" date="2022-06" db="UniProtKB">
        <authorList>
            <consortium name="EnsemblMetazoa"/>
        </authorList>
    </citation>
    <scope>IDENTIFICATION</scope>
    <source>
        <strain evidence="2">DF5081</strain>
    </source>
</reference>
<dbReference type="InterPro" id="IPR001888">
    <property type="entry name" value="Transposase_1"/>
</dbReference>
<dbReference type="Proteomes" id="UP000005237">
    <property type="component" value="Unassembled WGS sequence"/>
</dbReference>
<accession>A0A8R1HZJ6</accession>
<name>A0A8R1HZJ6_CAEJA</name>
<dbReference type="AlphaFoldDB" id="A0A8R1HZJ6"/>
<evidence type="ECO:0000259" key="1">
    <source>
        <dbReference type="Pfam" id="PF17906"/>
    </source>
</evidence>
<evidence type="ECO:0000313" key="2">
    <source>
        <dbReference type="EnsemblMetazoa" id="CJA16453a.1"/>
    </source>
</evidence>
<keyword evidence="3" id="KW-1185">Reference proteome</keyword>
<protein>
    <submittedName>
        <fullName evidence="2">HTH_48 domain-containing protein</fullName>
    </submittedName>
</protein>
<reference evidence="3" key="1">
    <citation type="submission" date="2010-08" db="EMBL/GenBank/DDBJ databases">
        <authorList>
            <consortium name="Caenorhabditis japonica Sequencing Consortium"/>
            <person name="Wilson R.K."/>
        </authorList>
    </citation>
    <scope>NUCLEOTIDE SEQUENCE [LARGE SCALE GENOMIC DNA]</scope>
    <source>
        <strain evidence="3">DF5081</strain>
    </source>
</reference>
<evidence type="ECO:0000313" key="3">
    <source>
        <dbReference type="Proteomes" id="UP000005237"/>
    </source>
</evidence>
<organism evidence="2 3">
    <name type="scientific">Caenorhabditis japonica</name>
    <dbReference type="NCBI Taxonomy" id="281687"/>
    <lineage>
        <taxon>Eukaryota</taxon>
        <taxon>Metazoa</taxon>
        <taxon>Ecdysozoa</taxon>
        <taxon>Nematoda</taxon>
        <taxon>Chromadorea</taxon>
        <taxon>Rhabditida</taxon>
        <taxon>Rhabditina</taxon>
        <taxon>Rhabditomorpha</taxon>
        <taxon>Rhabditoidea</taxon>
        <taxon>Rhabditidae</taxon>
        <taxon>Peloderinae</taxon>
        <taxon>Caenorhabditis</taxon>
    </lineage>
</organism>